<protein>
    <recommendedName>
        <fullName evidence="2">Glycosyltransferase 2-like domain-containing protein</fullName>
    </recommendedName>
</protein>
<evidence type="ECO:0008006" key="2">
    <source>
        <dbReference type="Google" id="ProtNLM"/>
    </source>
</evidence>
<accession>A0A382W0W8</accession>
<dbReference type="EMBL" id="UINC01156160">
    <property type="protein sequence ID" value="SVD52417.1"/>
    <property type="molecule type" value="Genomic_DNA"/>
</dbReference>
<evidence type="ECO:0000313" key="1">
    <source>
        <dbReference type="EMBL" id="SVD52417.1"/>
    </source>
</evidence>
<name>A0A382W0W8_9ZZZZ</name>
<sequence>MIYVSISTIPQRLKNLNKSVESLLKQAQKPDKIFINIPFKYKRFSETIEDDQIPKFDNNIVEITRCEDCGPGTKLLGSLNKLEKNSLLILADDDHVYEDYMIEKFFYFYSKAPNNAYSFYVHPIENFPVGQGADGFAINTNHLKGIKTFYEKVVKDYKELFLNDDVWISYFLYFLKKNKIYS</sequence>
<proteinExistence type="predicted"/>
<dbReference type="AlphaFoldDB" id="A0A382W0W8"/>
<gene>
    <name evidence="1" type="ORF">METZ01_LOCUS405271</name>
</gene>
<reference evidence="1" key="1">
    <citation type="submission" date="2018-05" db="EMBL/GenBank/DDBJ databases">
        <authorList>
            <person name="Lanie J.A."/>
            <person name="Ng W.-L."/>
            <person name="Kazmierczak K.M."/>
            <person name="Andrzejewski T.M."/>
            <person name="Davidsen T.M."/>
            <person name="Wayne K.J."/>
            <person name="Tettelin H."/>
            <person name="Glass J.I."/>
            <person name="Rusch D."/>
            <person name="Podicherti R."/>
            <person name="Tsui H.-C.T."/>
            <person name="Winkler M.E."/>
        </authorList>
    </citation>
    <scope>NUCLEOTIDE SEQUENCE</scope>
</reference>
<feature type="non-terminal residue" evidence="1">
    <location>
        <position position="182"/>
    </location>
</feature>
<organism evidence="1">
    <name type="scientific">marine metagenome</name>
    <dbReference type="NCBI Taxonomy" id="408172"/>
    <lineage>
        <taxon>unclassified sequences</taxon>
        <taxon>metagenomes</taxon>
        <taxon>ecological metagenomes</taxon>
    </lineage>
</organism>